<evidence type="ECO:0000313" key="2">
    <source>
        <dbReference type="EMBL" id="GAA4461119.1"/>
    </source>
</evidence>
<comment type="caution">
    <text evidence="2">The sequence shown here is derived from an EMBL/GenBank/DDBJ whole genome shotgun (WGS) entry which is preliminary data.</text>
</comment>
<dbReference type="Proteomes" id="UP001500840">
    <property type="component" value="Unassembled WGS sequence"/>
</dbReference>
<feature type="compositionally biased region" description="Polar residues" evidence="1">
    <location>
        <begin position="67"/>
        <end position="80"/>
    </location>
</feature>
<proteinExistence type="predicted"/>
<accession>A0ABP8N7A0</accession>
<name>A0ABP8N7A0_9BACT</name>
<organism evidence="2 3">
    <name type="scientific">Novipirellula rosea</name>
    <dbReference type="NCBI Taxonomy" id="1031540"/>
    <lineage>
        <taxon>Bacteria</taxon>
        <taxon>Pseudomonadati</taxon>
        <taxon>Planctomycetota</taxon>
        <taxon>Planctomycetia</taxon>
        <taxon>Pirellulales</taxon>
        <taxon>Pirellulaceae</taxon>
        <taxon>Novipirellula</taxon>
    </lineage>
</organism>
<dbReference type="EMBL" id="BAABGA010000054">
    <property type="protein sequence ID" value="GAA4461119.1"/>
    <property type="molecule type" value="Genomic_DNA"/>
</dbReference>
<gene>
    <name evidence="2" type="ORF">GCM10023156_43120</name>
</gene>
<feature type="region of interest" description="Disordered" evidence="1">
    <location>
        <begin position="61"/>
        <end position="80"/>
    </location>
</feature>
<sequence>MGGDGDTLEYLVVLTLLSPVAMQHWVESEPTLNQLKADHAAGRKERVAFWRRSTRRKTLSIERPLSKSRNVRNGQAEYNG</sequence>
<evidence type="ECO:0000313" key="3">
    <source>
        <dbReference type="Proteomes" id="UP001500840"/>
    </source>
</evidence>
<protein>
    <submittedName>
        <fullName evidence="2">Uncharacterized protein</fullName>
    </submittedName>
</protein>
<reference evidence="3" key="1">
    <citation type="journal article" date="2019" name="Int. J. Syst. Evol. Microbiol.">
        <title>The Global Catalogue of Microorganisms (GCM) 10K type strain sequencing project: providing services to taxonomists for standard genome sequencing and annotation.</title>
        <authorList>
            <consortium name="The Broad Institute Genomics Platform"/>
            <consortium name="The Broad Institute Genome Sequencing Center for Infectious Disease"/>
            <person name="Wu L."/>
            <person name="Ma J."/>
        </authorList>
    </citation>
    <scope>NUCLEOTIDE SEQUENCE [LARGE SCALE GENOMIC DNA]</scope>
    <source>
        <strain evidence="3">JCM 17759</strain>
    </source>
</reference>
<evidence type="ECO:0000256" key="1">
    <source>
        <dbReference type="SAM" id="MobiDB-lite"/>
    </source>
</evidence>
<keyword evidence="3" id="KW-1185">Reference proteome</keyword>